<sequence>MTILVCGEALVDLVPVHEGPLLSPKLGGGPFNVAISIGRLGSPVAYLSRISRDSFGEQILASLRDAGVDISWVQRGDEPTTLAMTTLAEDGSAEYSFYADGTADRLVADPGDLPDEISVLSFGTLSLLYEPGASVYAELLHRARAAGKLTMLDPNIRPAAIDSTSGDITADGFRDRFRSWLPSIDILKVSEDDSHWLGLGTQGTTVDDWLAAGVTAVVMTRGGDGISVFTASGETTATGVTAAEEVSVPGVAVDVVDTIGAGDTVHGALLSYLEKETIITSKAVQEMTGEDWRQALSFAATAAAITVSRPGADPPWASEAPRD</sequence>
<accession>A0A260UG49</accession>
<evidence type="ECO:0000313" key="8">
    <source>
        <dbReference type="Proteomes" id="UP000076038"/>
    </source>
</evidence>
<accession>A0A143QLA5</accession>
<dbReference type="SUPFAM" id="SSF53613">
    <property type="entry name" value="Ribokinase-like"/>
    <property type="match status" value="1"/>
</dbReference>
<evidence type="ECO:0000256" key="3">
    <source>
        <dbReference type="ARBA" id="ARBA00022741"/>
    </source>
</evidence>
<dbReference type="PATRIC" id="fig|1653479.3.peg.2687"/>
<keyword evidence="3" id="KW-0547">Nucleotide-binding</keyword>
<dbReference type="PROSITE" id="PS00584">
    <property type="entry name" value="PFKB_KINASES_2"/>
    <property type="match status" value="1"/>
</dbReference>
<dbReference type="InterPro" id="IPR002173">
    <property type="entry name" value="Carboh/pur_kinase_PfkB_CS"/>
</dbReference>
<dbReference type="Gene3D" id="3.40.1190.20">
    <property type="match status" value="1"/>
</dbReference>
<dbReference type="InterPro" id="IPR029056">
    <property type="entry name" value="Ribokinase-like"/>
</dbReference>
<protein>
    <submittedName>
        <fullName evidence="7">2-dehydro-3-deoxygluconokinase</fullName>
        <ecNumber evidence="7">2.7.1.45</ecNumber>
    </submittedName>
</protein>
<evidence type="ECO:0000256" key="2">
    <source>
        <dbReference type="ARBA" id="ARBA00022679"/>
    </source>
</evidence>
<dbReference type="PANTHER" id="PTHR43085:SF1">
    <property type="entry name" value="PSEUDOURIDINE KINASE-RELATED"/>
    <property type="match status" value="1"/>
</dbReference>
<dbReference type="GO" id="GO:0005524">
    <property type="term" value="F:ATP binding"/>
    <property type="evidence" value="ECO:0007669"/>
    <property type="project" value="UniProtKB-KW"/>
</dbReference>
<dbReference type="RefSeq" id="WP_027495924.1">
    <property type="nucleotide sequence ID" value="NZ_CP015220.1"/>
</dbReference>
<dbReference type="InterPro" id="IPR011611">
    <property type="entry name" value="PfkB_dom"/>
</dbReference>
<organism evidence="7 8">
    <name type="scientific">Rhodococcoides fascians</name>
    <name type="common">Rhodococcus fascians</name>
    <dbReference type="NCBI Taxonomy" id="1828"/>
    <lineage>
        <taxon>Bacteria</taxon>
        <taxon>Bacillati</taxon>
        <taxon>Actinomycetota</taxon>
        <taxon>Actinomycetes</taxon>
        <taxon>Mycobacteriales</taxon>
        <taxon>Nocardiaceae</taxon>
        <taxon>Rhodococcoides</taxon>
    </lineage>
</organism>
<comment type="similarity">
    <text evidence="1">Belongs to the carbohydrate kinase PfkB family.</text>
</comment>
<dbReference type="CDD" id="cd01167">
    <property type="entry name" value="bac_FRK"/>
    <property type="match status" value="1"/>
</dbReference>
<gene>
    <name evidence="7" type="primary">kdgK_2</name>
    <name evidence="7" type="ORF">A3Q41_02658</name>
</gene>
<reference evidence="7 8" key="1">
    <citation type="journal article" date="2016" name="Genome Announc.">
        <title>Complete Genome and Plasmid Sequences for Rhodococcus fascians D188 and Draft Sequences for Rhodococcus Isolates PBTS 1 and PBTS 2.</title>
        <authorList>
            <person name="Stamler R.A."/>
            <person name="Vereecke D."/>
            <person name="Zhang Y."/>
            <person name="Schilkey F."/>
            <person name="Devitt N."/>
            <person name="Randall J.J."/>
        </authorList>
    </citation>
    <scope>NUCLEOTIDE SEQUENCE [LARGE SCALE GENOMIC DNA]</scope>
    <source>
        <strain evidence="7 8">PBTS2</strain>
    </source>
</reference>
<dbReference type="InterPro" id="IPR050306">
    <property type="entry name" value="PfkB_Carbo_kinase"/>
</dbReference>
<dbReference type="Pfam" id="PF00294">
    <property type="entry name" value="PfkB"/>
    <property type="match status" value="1"/>
</dbReference>
<evidence type="ECO:0000256" key="1">
    <source>
        <dbReference type="ARBA" id="ARBA00010688"/>
    </source>
</evidence>
<dbReference type="PANTHER" id="PTHR43085">
    <property type="entry name" value="HEXOKINASE FAMILY MEMBER"/>
    <property type="match status" value="1"/>
</dbReference>
<reference evidence="8" key="2">
    <citation type="submission" date="2016-04" db="EMBL/GenBank/DDBJ databases">
        <title>Complete Genome and Plasmid Sequences for Rhodococcus fascians D188 and Draft Sequences for Rhodococcus spp. Isolates PBTS 1 and PBTS 2.</title>
        <authorList>
            <person name="Stamer R."/>
            <person name="Vereecke D."/>
            <person name="Zhang Y."/>
            <person name="Schilkey F."/>
            <person name="Devitt N."/>
            <person name="Randall J."/>
        </authorList>
    </citation>
    <scope>NUCLEOTIDE SEQUENCE [LARGE SCALE GENOMIC DNA]</scope>
    <source>
        <strain evidence="8">PBTS2</strain>
    </source>
</reference>
<keyword evidence="4 7" id="KW-0418">Kinase</keyword>
<dbReference type="GO" id="GO:0008673">
    <property type="term" value="F:2-dehydro-3-deoxygluconokinase activity"/>
    <property type="evidence" value="ECO:0007669"/>
    <property type="project" value="UniProtKB-EC"/>
</dbReference>
<evidence type="ECO:0000256" key="4">
    <source>
        <dbReference type="ARBA" id="ARBA00022777"/>
    </source>
</evidence>
<dbReference type="OrthoDB" id="9795789at2"/>
<dbReference type="AlphaFoldDB" id="A0A143QLA5"/>
<dbReference type="Proteomes" id="UP000076038">
    <property type="component" value="Chromosome"/>
</dbReference>
<evidence type="ECO:0000313" key="7">
    <source>
        <dbReference type="EMBL" id="AMY23953.1"/>
    </source>
</evidence>
<keyword evidence="8" id="KW-1185">Reference proteome</keyword>
<evidence type="ECO:0000259" key="6">
    <source>
        <dbReference type="Pfam" id="PF00294"/>
    </source>
</evidence>
<dbReference type="EC" id="2.7.1.45" evidence="7"/>
<name>A0A143QLA5_RHOFA</name>
<dbReference type="EMBL" id="CP015220">
    <property type="protein sequence ID" value="AMY23953.1"/>
    <property type="molecule type" value="Genomic_DNA"/>
</dbReference>
<proteinExistence type="inferred from homology"/>
<evidence type="ECO:0000256" key="5">
    <source>
        <dbReference type="ARBA" id="ARBA00022840"/>
    </source>
</evidence>
<keyword evidence="5" id="KW-0067">ATP-binding</keyword>
<keyword evidence="2 7" id="KW-0808">Transferase</keyword>
<feature type="domain" description="Carbohydrate kinase PfkB" evidence="6">
    <location>
        <begin position="4"/>
        <end position="315"/>
    </location>
</feature>
<dbReference type="KEGG" id="rhs:A3Q41_02658"/>